<organism evidence="1 2">
    <name type="scientific">Vigna mungo</name>
    <name type="common">Black gram</name>
    <name type="synonym">Phaseolus mungo</name>
    <dbReference type="NCBI Taxonomy" id="3915"/>
    <lineage>
        <taxon>Eukaryota</taxon>
        <taxon>Viridiplantae</taxon>
        <taxon>Streptophyta</taxon>
        <taxon>Embryophyta</taxon>
        <taxon>Tracheophyta</taxon>
        <taxon>Spermatophyta</taxon>
        <taxon>Magnoliopsida</taxon>
        <taxon>eudicotyledons</taxon>
        <taxon>Gunneridae</taxon>
        <taxon>Pentapetalae</taxon>
        <taxon>rosids</taxon>
        <taxon>fabids</taxon>
        <taxon>Fabales</taxon>
        <taxon>Fabaceae</taxon>
        <taxon>Papilionoideae</taxon>
        <taxon>50 kb inversion clade</taxon>
        <taxon>NPAAA clade</taxon>
        <taxon>indigoferoid/millettioid clade</taxon>
        <taxon>Phaseoleae</taxon>
        <taxon>Vigna</taxon>
    </lineage>
</organism>
<evidence type="ECO:0000313" key="2">
    <source>
        <dbReference type="Proteomes" id="UP001374535"/>
    </source>
</evidence>
<accession>A0AAQ3RZ91</accession>
<name>A0AAQ3RZ91_VIGMU</name>
<proteinExistence type="predicted"/>
<sequence length="107" mass="11555">MAPNLSRTEEMDSLWSGRNCSTTSALLLLPSLLPVLRGIWGPPSETMPSLAERTSISAQETTPGHSLSTASLMVSMYLKFLKPKLLSVSFSDKVLLVESSNSEASQL</sequence>
<dbReference type="AlphaFoldDB" id="A0AAQ3RZ91"/>
<protein>
    <submittedName>
        <fullName evidence="1">Uncharacterized protein</fullName>
    </submittedName>
</protein>
<keyword evidence="2" id="KW-1185">Reference proteome</keyword>
<evidence type="ECO:0000313" key="1">
    <source>
        <dbReference type="EMBL" id="WVZ09946.1"/>
    </source>
</evidence>
<reference evidence="1 2" key="1">
    <citation type="journal article" date="2023" name="Life. Sci Alliance">
        <title>Evolutionary insights into 3D genome organization and epigenetic landscape of Vigna mungo.</title>
        <authorList>
            <person name="Junaid A."/>
            <person name="Singh B."/>
            <person name="Bhatia S."/>
        </authorList>
    </citation>
    <scope>NUCLEOTIDE SEQUENCE [LARGE SCALE GENOMIC DNA]</scope>
    <source>
        <strain evidence="1">Urdbean</strain>
    </source>
</reference>
<dbReference type="Proteomes" id="UP001374535">
    <property type="component" value="Chromosome 5"/>
</dbReference>
<dbReference type="EMBL" id="CP144696">
    <property type="protein sequence ID" value="WVZ09946.1"/>
    <property type="molecule type" value="Genomic_DNA"/>
</dbReference>
<gene>
    <name evidence="1" type="ORF">V8G54_014476</name>
</gene>